<evidence type="ECO:0008006" key="14">
    <source>
        <dbReference type="Google" id="ProtNLM"/>
    </source>
</evidence>
<dbReference type="CDD" id="cd03249">
    <property type="entry name" value="ABC_MTABC3_MDL1_MDL2"/>
    <property type="match status" value="1"/>
</dbReference>
<dbReference type="AlphaFoldDB" id="A0A8J5WZZ6"/>
<dbReference type="Pfam" id="PF00664">
    <property type="entry name" value="ABC_membrane"/>
    <property type="match status" value="1"/>
</dbReference>
<reference evidence="12" key="1">
    <citation type="submission" date="2021-05" db="EMBL/GenBank/DDBJ databases">
        <title>The genome of the haptophyte Pavlova lutheri (Diacronema luteri, Pavlovales) - a model for lipid biosynthesis in eukaryotic algae.</title>
        <authorList>
            <person name="Hulatt C.J."/>
            <person name="Posewitz M.C."/>
        </authorList>
    </citation>
    <scope>NUCLEOTIDE SEQUENCE</scope>
    <source>
        <strain evidence="12">NIVA-4/92</strain>
    </source>
</reference>
<dbReference type="InterPro" id="IPR003439">
    <property type="entry name" value="ABC_transporter-like_ATP-bd"/>
</dbReference>
<dbReference type="OrthoDB" id="6500128at2759"/>
<dbReference type="SUPFAM" id="SSF90123">
    <property type="entry name" value="ABC transporter transmembrane region"/>
    <property type="match status" value="1"/>
</dbReference>
<accession>A0A8J5WZZ6</accession>
<dbReference type="InterPro" id="IPR003593">
    <property type="entry name" value="AAA+_ATPase"/>
</dbReference>
<dbReference type="PANTHER" id="PTHR43394:SF1">
    <property type="entry name" value="ATP-BINDING CASSETTE SUB-FAMILY B MEMBER 10, MITOCHONDRIAL"/>
    <property type="match status" value="1"/>
</dbReference>
<dbReference type="EMBL" id="JAGTXO010000075">
    <property type="protein sequence ID" value="KAG8457286.1"/>
    <property type="molecule type" value="Genomic_DNA"/>
</dbReference>
<evidence type="ECO:0000256" key="4">
    <source>
        <dbReference type="ARBA" id="ARBA00022741"/>
    </source>
</evidence>
<sequence length="759" mass="78785">MLRGRLLGAWRTAGGRALSACAATPRGAAAPPPAALAPGRATAAWAAALAPPSRAVGARVAPALLASAAPLLLGGAPAHAEARASKGAPAFERARDIAVRQPDDDADDDADARAGGGGADDERARVPSVGADGVDAVPLGRVWWRVLAAMAEDGWLFALAMGTSVVAAIAGVLSSQHIGAIFDIMADGGHPSHSLPRAVAQLVGVYAARALLTFVSATLLSMAVNRLSTRLQAELVSSLLQQDIAFFDGAAQGALAQSVAADVKEATAAVKHVLQNGLQMLTAVLGGACSLYLLSRRLSLLMLTAIPLTAIVFQRFGTYVRALSRRERAATAAAASIVSESVGNIRTVQSFVAERLEAARFEEELRSALALRHTLGMLRGAFFGLLAFALHGVTALVVAVGGSLVASGQMTHGDVSAFLAQTREVISAYGGLTRLADEARDGALAMRRVVELLERQPTLLVRQLEGGDERPAAATTAGLRPAHVDGRVEFRGVHFAYPQRPDVPVLRGLDLTLEAGKVTALVGDSGSGKSTVAWLLERFYDPAHASADRARDGARADARADAGADAGAGAGDVLLDGVPLPEYDLRWLRRQIGLVSQEPVLFATTIERNILYGRPDASAQEVRDAAHKANAHRFIDALPDGYGKVLGAGGAGLSGGQKQRVAIARALLKQPAILILDEATSALDARSERVVLDALDAGLLEGRTTLVIAHRLSTVQRADKIAVLKDGRVVEQGTHAELIARGGVYASLVRLQLSGGSGG</sequence>
<feature type="transmembrane region" description="Helical" evidence="9">
    <location>
        <begin position="155"/>
        <end position="178"/>
    </location>
</feature>
<dbReference type="PROSITE" id="PS50929">
    <property type="entry name" value="ABC_TM1F"/>
    <property type="match status" value="1"/>
</dbReference>
<dbReference type="InterPro" id="IPR036640">
    <property type="entry name" value="ABC1_TM_sf"/>
</dbReference>
<keyword evidence="13" id="KW-1185">Reference proteome</keyword>
<protein>
    <recommendedName>
        <fullName evidence="14">ATP-dependent transporter ycf16</fullName>
    </recommendedName>
</protein>
<dbReference type="Gene3D" id="1.20.1560.10">
    <property type="entry name" value="ABC transporter type 1, transmembrane domain"/>
    <property type="match status" value="1"/>
</dbReference>
<name>A0A8J5WZZ6_DIALT</name>
<evidence type="ECO:0000256" key="5">
    <source>
        <dbReference type="ARBA" id="ARBA00022840"/>
    </source>
</evidence>
<dbReference type="SMART" id="SM00382">
    <property type="entry name" value="AAA"/>
    <property type="match status" value="1"/>
</dbReference>
<keyword evidence="5" id="KW-0067">ATP-binding</keyword>
<feature type="region of interest" description="Disordered" evidence="8">
    <location>
        <begin position="99"/>
        <end position="126"/>
    </location>
</feature>
<evidence type="ECO:0000256" key="1">
    <source>
        <dbReference type="ARBA" id="ARBA00004141"/>
    </source>
</evidence>
<feature type="domain" description="ABC transmembrane type-1" evidence="11">
    <location>
        <begin position="158"/>
        <end position="441"/>
    </location>
</feature>
<keyword evidence="2" id="KW-0813">Transport</keyword>
<evidence type="ECO:0000256" key="6">
    <source>
        <dbReference type="ARBA" id="ARBA00022989"/>
    </source>
</evidence>
<keyword evidence="3 9" id="KW-0812">Transmembrane</keyword>
<evidence type="ECO:0000313" key="13">
    <source>
        <dbReference type="Proteomes" id="UP000751190"/>
    </source>
</evidence>
<evidence type="ECO:0000313" key="12">
    <source>
        <dbReference type="EMBL" id="KAG8457286.1"/>
    </source>
</evidence>
<dbReference type="PROSITE" id="PS00211">
    <property type="entry name" value="ABC_TRANSPORTER_1"/>
    <property type="match status" value="1"/>
</dbReference>
<dbReference type="PROSITE" id="PS50893">
    <property type="entry name" value="ABC_TRANSPORTER_2"/>
    <property type="match status" value="1"/>
</dbReference>
<dbReference type="GO" id="GO:0005524">
    <property type="term" value="F:ATP binding"/>
    <property type="evidence" value="ECO:0007669"/>
    <property type="project" value="UniProtKB-KW"/>
</dbReference>
<dbReference type="InterPro" id="IPR011527">
    <property type="entry name" value="ABC1_TM_dom"/>
</dbReference>
<dbReference type="FunFam" id="3.40.50.300:FF:000836">
    <property type="entry name" value="ABC transporter B family member 25"/>
    <property type="match status" value="1"/>
</dbReference>
<dbReference type="GO" id="GO:0015421">
    <property type="term" value="F:ABC-type oligopeptide transporter activity"/>
    <property type="evidence" value="ECO:0007669"/>
    <property type="project" value="TreeGrafter"/>
</dbReference>
<evidence type="ECO:0000256" key="7">
    <source>
        <dbReference type="ARBA" id="ARBA00023136"/>
    </source>
</evidence>
<evidence type="ECO:0000259" key="11">
    <source>
        <dbReference type="PROSITE" id="PS50929"/>
    </source>
</evidence>
<dbReference type="OMA" id="SHEKEEH"/>
<evidence type="ECO:0000256" key="2">
    <source>
        <dbReference type="ARBA" id="ARBA00022448"/>
    </source>
</evidence>
<dbReference type="GO" id="GO:0016887">
    <property type="term" value="F:ATP hydrolysis activity"/>
    <property type="evidence" value="ECO:0007669"/>
    <property type="project" value="InterPro"/>
</dbReference>
<feature type="transmembrane region" description="Helical" evidence="9">
    <location>
        <begin position="381"/>
        <end position="406"/>
    </location>
</feature>
<organism evidence="12 13">
    <name type="scientific">Diacronema lutheri</name>
    <name type="common">Unicellular marine alga</name>
    <name type="synonym">Monochrysis lutheri</name>
    <dbReference type="NCBI Taxonomy" id="2081491"/>
    <lineage>
        <taxon>Eukaryota</taxon>
        <taxon>Haptista</taxon>
        <taxon>Haptophyta</taxon>
        <taxon>Pavlovophyceae</taxon>
        <taxon>Pavlovales</taxon>
        <taxon>Pavlovaceae</taxon>
        <taxon>Diacronema</taxon>
    </lineage>
</organism>
<dbReference type="PANTHER" id="PTHR43394">
    <property type="entry name" value="ATP-DEPENDENT PERMEASE MDL1, MITOCHONDRIAL"/>
    <property type="match status" value="1"/>
</dbReference>
<keyword evidence="7 9" id="KW-0472">Membrane</keyword>
<evidence type="ECO:0000256" key="3">
    <source>
        <dbReference type="ARBA" id="ARBA00022692"/>
    </source>
</evidence>
<dbReference type="GO" id="GO:0090374">
    <property type="term" value="P:oligopeptide export from mitochondrion"/>
    <property type="evidence" value="ECO:0007669"/>
    <property type="project" value="TreeGrafter"/>
</dbReference>
<evidence type="ECO:0000259" key="10">
    <source>
        <dbReference type="PROSITE" id="PS50893"/>
    </source>
</evidence>
<dbReference type="Proteomes" id="UP000751190">
    <property type="component" value="Unassembled WGS sequence"/>
</dbReference>
<feature type="transmembrane region" description="Helical" evidence="9">
    <location>
        <begin position="198"/>
        <end position="220"/>
    </location>
</feature>
<dbReference type="InterPro" id="IPR017871">
    <property type="entry name" value="ABC_transporter-like_CS"/>
</dbReference>
<feature type="domain" description="ABC transporter" evidence="10">
    <location>
        <begin position="488"/>
        <end position="751"/>
    </location>
</feature>
<dbReference type="InterPro" id="IPR027417">
    <property type="entry name" value="P-loop_NTPase"/>
</dbReference>
<dbReference type="Pfam" id="PF00005">
    <property type="entry name" value="ABC_tran"/>
    <property type="match status" value="1"/>
</dbReference>
<feature type="transmembrane region" description="Helical" evidence="9">
    <location>
        <begin position="300"/>
        <end position="318"/>
    </location>
</feature>
<evidence type="ECO:0000256" key="9">
    <source>
        <dbReference type="SAM" id="Phobius"/>
    </source>
</evidence>
<proteinExistence type="predicted"/>
<comment type="caution">
    <text evidence="12">The sequence shown here is derived from an EMBL/GenBank/DDBJ whole genome shotgun (WGS) entry which is preliminary data.</text>
</comment>
<dbReference type="Gene3D" id="3.40.50.300">
    <property type="entry name" value="P-loop containing nucleotide triphosphate hydrolases"/>
    <property type="match status" value="1"/>
</dbReference>
<comment type="subcellular location">
    <subcellularLocation>
        <location evidence="1">Membrane</location>
        <topology evidence="1">Multi-pass membrane protein</topology>
    </subcellularLocation>
</comment>
<keyword evidence="4" id="KW-0547">Nucleotide-binding</keyword>
<dbReference type="InterPro" id="IPR039421">
    <property type="entry name" value="Type_1_exporter"/>
</dbReference>
<keyword evidence="6 9" id="KW-1133">Transmembrane helix</keyword>
<gene>
    <name evidence="12" type="ORF">KFE25_001023</name>
</gene>
<dbReference type="SUPFAM" id="SSF52540">
    <property type="entry name" value="P-loop containing nucleoside triphosphate hydrolases"/>
    <property type="match status" value="1"/>
</dbReference>
<feature type="transmembrane region" description="Helical" evidence="9">
    <location>
        <begin position="277"/>
        <end position="294"/>
    </location>
</feature>
<evidence type="ECO:0000256" key="8">
    <source>
        <dbReference type="SAM" id="MobiDB-lite"/>
    </source>
</evidence>
<dbReference type="GO" id="GO:0005743">
    <property type="term" value="C:mitochondrial inner membrane"/>
    <property type="evidence" value="ECO:0007669"/>
    <property type="project" value="TreeGrafter"/>
</dbReference>